<feature type="region of interest" description="Disordered" evidence="14">
    <location>
        <begin position="262"/>
        <end position="303"/>
    </location>
</feature>
<keyword evidence="12" id="KW-0325">Glycoprotein</keyword>
<dbReference type="PANTHER" id="PTHR32361:SF9">
    <property type="entry name" value="FERRIC REDUCTASE TRANSMEMBRANE COMPONENT 3-RELATED"/>
    <property type="match status" value="1"/>
</dbReference>
<evidence type="ECO:0000256" key="7">
    <source>
        <dbReference type="ARBA" id="ARBA00022982"/>
    </source>
</evidence>
<dbReference type="GO" id="GO:0005886">
    <property type="term" value="C:plasma membrane"/>
    <property type="evidence" value="ECO:0007669"/>
    <property type="project" value="UniProtKB-SubCell"/>
</dbReference>
<evidence type="ECO:0000256" key="10">
    <source>
        <dbReference type="ARBA" id="ARBA00023065"/>
    </source>
</evidence>
<accession>A0A3N4KVG3</accession>
<dbReference type="PROSITE" id="PS51384">
    <property type="entry name" value="FAD_FR"/>
    <property type="match status" value="1"/>
</dbReference>
<evidence type="ECO:0000256" key="6">
    <source>
        <dbReference type="ARBA" id="ARBA00022692"/>
    </source>
</evidence>
<feature type="compositionally biased region" description="Basic and acidic residues" evidence="14">
    <location>
        <begin position="278"/>
        <end position="288"/>
    </location>
</feature>
<feature type="transmembrane region" description="Helical" evidence="15">
    <location>
        <begin position="66"/>
        <end position="86"/>
    </location>
</feature>
<evidence type="ECO:0000256" key="13">
    <source>
        <dbReference type="ARBA" id="ARBA00048483"/>
    </source>
</evidence>
<keyword evidence="6 15" id="KW-0812">Transmembrane</keyword>
<keyword evidence="11 15" id="KW-0472">Membrane</keyword>
<dbReference type="SUPFAM" id="SSF63380">
    <property type="entry name" value="Riboflavin synthase domain-like"/>
    <property type="match status" value="1"/>
</dbReference>
<dbReference type="SUPFAM" id="SSF52343">
    <property type="entry name" value="Ferredoxin reductase-like, C-terminal NADP-linked domain"/>
    <property type="match status" value="1"/>
</dbReference>
<dbReference type="InParanoid" id="A0A3N4KVG3"/>
<dbReference type="GO" id="GO:0052851">
    <property type="term" value="F:ferric-chelate reductase (NADPH) activity"/>
    <property type="evidence" value="ECO:0007669"/>
    <property type="project" value="UniProtKB-EC"/>
</dbReference>
<dbReference type="EC" id="1.16.1.9" evidence="3"/>
<dbReference type="InterPro" id="IPR013130">
    <property type="entry name" value="Fe3_Rdtase_TM_dom"/>
</dbReference>
<dbReference type="STRING" id="1392247.A0A3N4KVG3"/>
<dbReference type="Pfam" id="PF08030">
    <property type="entry name" value="NAD_binding_6"/>
    <property type="match status" value="1"/>
</dbReference>
<feature type="domain" description="FAD-binding FR-type" evidence="16">
    <location>
        <begin position="156"/>
        <end position="382"/>
    </location>
</feature>
<keyword evidence="4" id="KW-0813">Transport</keyword>
<evidence type="ECO:0000256" key="2">
    <source>
        <dbReference type="ARBA" id="ARBA00006278"/>
    </source>
</evidence>
<dbReference type="CDD" id="cd06186">
    <property type="entry name" value="NOX_Duox_like_FAD_NADP"/>
    <property type="match status" value="1"/>
</dbReference>
<comment type="catalytic activity">
    <reaction evidence="13">
        <text>2 a Fe(II)-siderophore + NADP(+) + H(+) = 2 a Fe(III)-siderophore + NADPH</text>
        <dbReference type="Rhea" id="RHEA:28795"/>
        <dbReference type="Rhea" id="RHEA-COMP:11342"/>
        <dbReference type="Rhea" id="RHEA-COMP:11344"/>
        <dbReference type="ChEBI" id="CHEBI:15378"/>
        <dbReference type="ChEBI" id="CHEBI:29033"/>
        <dbReference type="ChEBI" id="CHEBI:29034"/>
        <dbReference type="ChEBI" id="CHEBI:57783"/>
        <dbReference type="ChEBI" id="CHEBI:58349"/>
        <dbReference type="EC" id="1.16.1.9"/>
    </reaction>
</comment>
<dbReference type="Pfam" id="PF08022">
    <property type="entry name" value="FAD_binding_8"/>
    <property type="match status" value="1"/>
</dbReference>
<evidence type="ECO:0000256" key="14">
    <source>
        <dbReference type="SAM" id="MobiDB-lite"/>
    </source>
</evidence>
<dbReference type="Pfam" id="PF01794">
    <property type="entry name" value="Ferric_reduct"/>
    <property type="match status" value="1"/>
</dbReference>
<dbReference type="InterPro" id="IPR017938">
    <property type="entry name" value="Riboflavin_synthase-like_b-brl"/>
</dbReference>
<evidence type="ECO:0000259" key="16">
    <source>
        <dbReference type="PROSITE" id="PS51384"/>
    </source>
</evidence>
<sequence>MIPLFVCMVRNNWIGDAVQVNFDTWNLFHRWIGRIVALESFAHMGAWTVNKIDQSGWSGVAEAYKISPFLQVGLMAEIALALIAVASASPLRHANYEFFLSLHQILVIFFMVGVYWHLVIDQLPQITYANITIAIWVLDRVMRIFWILRWNIKMKGGKVSCNVAEVIPLKGANAVRVSVELVRPWDFKPGQHAYIYIPRIGWWQSHPFSIAWASTEQEFTESEDATWVEHGTAEDLRRSQIFAAETGEKVDPMVSVREHDAQHLSAPRSGGGNPYEISPHHLSPEGHHHNNRNSTYSSHPASRLHRLSMPPLPVYHRELVTTQAPKTKTTMHFVISKHSGFTKKLYDAAAKANNGNDGEKGEVAPLQVVGMFEGPYGGHHSFDSYGTTIFVAGGVGITHGIGYVKHLLHGYNKGTAATQRIKLVWVVKSVDNIEWVSDWLEEILQMPNVRQVVEVDVYITQPNEAAHTSSWSGRGGVVKLYTGRPDFDIIVEKAVKRQVGAMAVNVCGGGAVSDAVRAAARKYIDVSSIDFSEESFSW</sequence>
<dbReference type="Proteomes" id="UP000277580">
    <property type="component" value="Unassembled WGS sequence"/>
</dbReference>
<evidence type="ECO:0000256" key="3">
    <source>
        <dbReference type="ARBA" id="ARBA00012668"/>
    </source>
</evidence>
<evidence type="ECO:0000256" key="11">
    <source>
        <dbReference type="ARBA" id="ARBA00023136"/>
    </source>
</evidence>
<dbReference type="InterPro" id="IPR013121">
    <property type="entry name" value="Fe_red_NAD-bd_6"/>
</dbReference>
<evidence type="ECO:0000256" key="4">
    <source>
        <dbReference type="ARBA" id="ARBA00022448"/>
    </source>
</evidence>
<feature type="transmembrane region" description="Helical" evidence="15">
    <location>
        <begin position="98"/>
        <end position="120"/>
    </location>
</feature>
<comment type="subcellular location">
    <subcellularLocation>
        <location evidence="1">Cell membrane</location>
        <topology evidence="1">Multi-pass membrane protein</topology>
    </subcellularLocation>
</comment>
<dbReference type="Gene3D" id="3.40.50.80">
    <property type="entry name" value="Nucleotide-binding domain of ferredoxin-NADP reductase (FNR) module"/>
    <property type="match status" value="1"/>
</dbReference>
<protein>
    <recommendedName>
        <fullName evidence="3">ferric-chelate reductase (NADPH)</fullName>
        <ecNumber evidence="3">1.16.1.9</ecNumber>
    </recommendedName>
</protein>
<evidence type="ECO:0000256" key="8">
    <source>
        <dbReference type="ARBA" id="ARBA00022989"/>
    </source>
</evidence>
<gene>
    <name evidence="17" type="ORF">P167DRAFT_573620</name>
</gene>
<evidence type="ECO:0000256" key="15">
    <source>
        <dbReference type="SAM" id="Phobius"/>
    </source>
</evidence>
<evidence type="ECO:0000256" key="12">
    <source>
        <dbReference type="ARBA" id="ARBA00023180"/>
    </source>
</evidence>
<keyword evidence="10" id="KW-0406">Ion transport</keyword>
<dbReference type="GO" id="GO:0006879">
    <property type="term" value="P:intracellular iron ion homeostasis"/>
    <property type="evidence" value="ECO:0007669"/>
    <property type="project" value="TreeGrafter"/>
</dbReference>
<evidence type="ECO:0000313" key="17">
    <source>
        <dbReference type="EMBL" id="RPB13242.1"/>
    </source>
</evidence>
<dbReference type="FunCoup" id="A0A3N4KVG3">
    <property type="interactions" value="347"/>
</dbReference>
<dbReference type="InterPro" id="IPR051410">
    <property type="entry name" value="Ferric/Cupric_Reductase"/>
</dbReference>
<comment type="similarity">
    <text evidence="2">Belongs to the ferric reductase (FRE) family.</text>
</comment>
<dbReference type="OrthoDB" id="167398at2759"/>
<organism evidence="17 18">
    <name type="scientific">Morchella conica CCBAS932</name>
    <dbReference type="NCBI Taxonomy" id="1392247"/>
    <lineage>
        <taxon>Eukaryota</taxon>
        <taxon>Fungi</taxon>
        <taxon>Dikarya</taxon>
        <taxon>Ascomycota</taxon>
        <taxon>Pezizomycotina</taxon>
        <taxon>Pezizomycetes</taxon>
        <taxon>Pezizales</taxon>
        <taxon>Morchellaceae</taxon>
        <taxon>Morchella</taxon>
    </lineage>
</organism>
<dbReference type="GO" id="GO:0015677">
    <property type="term" value="P:copper ion import"/>
    <property type="evidence" value="ECO:0007669"/>
    <property type="project" value="TreeGrafter"/>
</dbReference>
<evidence type="ECO:0000256" key="9">
    <source>
        <dbReference type="ARBA" id="ARBA00023002"/>
    </source>
</evidence>
<evidence type="ECO:0000313" key="18">
    <source>
        <dbReference type="Proteomes" id="UP000277580"/>
    </source>
</evidence>
<dbReference type="AlphaFoldDB" id="A0A3N4KVG3"/>
<dbReference type="InterPro" id="IPR013112">
    <property type="entry name" value="FAD-bd_8"/>
</dbReference>
<evidence type="ECO:0000256" key="1">
    <source>
        <dbReference type="ARBA" id="ARBA00004651"/>
    </source>
</evidence>
<evidence type="ECO:0000256" key="5">
    <source>
        <dbReference type="ARBA" id="ARBA00022475"/>
    </source>
</evidence>
<name>A0A3N4KVG3_9PEZI</name>
<dbReference type="PANTHER" id="PTHR32361">
    <property type="entry name" value="FERRIC/CUPRIC REDUCTASE TRANSMEMBRANE COMPONENT"/>
    <property type="match status" value="1"/>
</dbReference>
<dbReference type="InterPro" id="IPR017927">
    <property type="entry name" value="FAD-bd_FR_type"/>
</dbReference>
<keyword evidence="18" id="KW-1185">Reference proteome</keyword>
<dbReference type="SFLD" id="SFLDG01168">
    <property type="entry name" value="Ferric_reductase_subgroup_(FRE"/>
    <property type="match status" value="1"/>
</dbReference>
<keyword evidence="9" id="KW-0560">Oxidoreductase</keyword>
<reference evidence="17 18" key="1">
    <citation type="journal article" date="2018" name="Nat. Ecol. Evol.">
        <title>Pezizomycetes genomes reveal the molecular basis of ectomycorrhizal truffle lifestyle.</title>
        <authorList>
            <person name="Murat C."/>
            <person name="Payen T."/>
            <person name="Noel B."/>
            <person name="Kuo A."/>
            <person name="Morin E."/>
            <person name="Chen J."/>
            <person name="Kohler A."/>
            <person name="Krizsan K."/>
            <person name="Balestrini R."/>
            <person name="Da Silva C."/>
            <person name="Montanini B."/>
            <person name="Hainaut M."/>
            <person name="Levati E."/>
            <person name="Barry K.W."/>
            <person name="Belfiori B."/>
            <person name="Cichocki N."/>
            <person name="Clum A."/>
            <person name="Dockter R.B."/>
            <person name="Fauchery L."/>
            <person name="Guy J."/>
            <person name="Iotti M."/>
            <person name="Le Tacon F."/>
            <person name="Lindquist E.A."/>
            <person name="Lipzen A."/>
            <person name="Malagnac F."/>
            <person name="Mello A."/>
            <person name="Molinier V."/>
            <person name="Miyauchi S."/>
            <person name="Poulain J."/>
            <person name="Riccioni C."/>
            <person name="Rubini A."/>
            <person name="Sitrit Y."/>
            <person name="Splivallo R."/>
            <person name="Traeger S."/>
            <person name="Wang M."/>
            <person name="Zifcakova L."/>
            <person name="Wipf D."/>
            <person name="Zambonelli A."/>
            <person name="Paolocci F."/>
            <person name="Nowrousian M."/>
            <person name="Ottonello S."/>
            <person name="Baldrian P."/>
            <person name="Spatafora J.W."/>
            <person name="Henrissat B."/>
            <person name="Nagy L.G."/>
            <person name="Aury J.M."/>
            <person name="Wincker P."/>
            <person name="Grigoriev I.V."/>
            <person name="Bonfante P."/>
            <person name="Martin F.M."/>
        </authorList>
    </citation>
    <scope>NUCLEOTIDE SEQUENCE [LARGE SCALE GENOMIC DNA]</scope>
    <source>
        <strain evidence="17 18">CCBAS932</strain>
    </source>
</reference>
<dbReference type="InterPro" id="IPR039261">
    <property type="entry name" value="FNR_nucleotide-bd"/>
</dbReference>
<dbReference type="GO" id="GO:0006826">
    <property type="term" value="P:iron ion transport"/>
    <property type="evidence" value="ECO:0007669"/>
    <property type="project" value="TreeGrafter"/>
</dbReference>
<keyword evidence="5" id="KW-1003">Cell membrane</keyword>
<keyword evidence="8 15" id="KW-1133">Transmembrane helix</keyword>
<dbReference type="SFLD" id="SFLDS00052">
    <property type="entry name" value="Ferric_Reductase_Domain"/>
    <property type="match status" value="2"/>
</dbReference>
<proteinExistence type="inferred from homology"/>
<keyword evidence="7" id="KW-0249">Electron transport</keyword>
<dbReference type="EMBL" id="ML119124">
    <property type="protein sequence ID" value="RPB13242.1"/>
    <property type="molecule type" value="Genomic_DNA"/>
</dbReference>